<dbReference type="AlphaFoldDB" id="A0A3P9KHR0"/>
<feature type="compositionally biased region" description="Low complexity" evidence="1">
    <location>
        <begin position="83"/>
        <end position="113"/>
    </location>
</feature>
<accession>A0A3P9KHR0</accession>
<feature type="region of interest" description="Disordered" evidence="1">
    <location>
        <begin position="1"/>
        <end position="113"/>
    </location>
</feature>
<proteinExistence type="predicted"/>
<dbReference type="Ensembl" id="ENSORLT00020002102.1">
    <property type="protein sequence ID" value="ENSORLP00020007899.1"/>
    <property type="gene ID" value="ENSORLG00020008785.1"/>
</dbReference>
<evidence type="ECO:0000313" key="3">
    <source>
        <dbReference type="Ensembl" id="ENSORLP00020007899.1"/>
    </source>
</evidence>
<name>A0A3P9KHR0_ORYLA</name>
<dbReference type="PANTHER" id="PTHR23247:SF2">
    <property type="entry name" value="COILED-COIL DOMAIN-CONTAINING PROTEIN 34"/>
    <property type="match status" value="1"/>
</dbReference>
<dbReference type="InterPro" id="IPR045323">
    <property type="entry name" value="CCDC34"/>
</dbReference>
<feature type="compositionally biased region" description="Basic and acidic residues" evidence="1">
    <location>
        <begin position="219"/>
        <end position="271"/>
    </location>
</feature>
<organism evidence="3 4">
    <name type="scientific">Oryzias latipes</name>
    <name type="common">Japanese rice fish</name>
    <name type="synonym">Japanese killifish</name>
    <dbReference type="NCBI Taxonomy" id="8090"/>
    <lineage>
        <taxon>Eukaryota</taxon>
        <taxon>Metazoa</taxon>
        <taxon>Chordata</taxon>
        <taxon>Craniata</taxon>
        <taxon>Vertebrata</taxon>
        <taxon>Euteleostomi</taxon>
        <taxon>Actinopterygii</taxon>
        <taxon>Neopterygii</taxon>
        <taxon>Teleostei</taxon>
        <taxon>Neoteleostei</taxon>
        <taxon>Acanthomorphata</taxon>
        <taxon>Ovalentaria</taxon>
        <taxon>Atherinomorphae</taxon>
        <taxon>Beloniformes</taxon>
        <taxon>Adrianichthyidae</taxon>
        <taxon>Oryziinae</taxon>
        <taxon>Oryzias</taxon>
    </lineage>
</organism>
<protein>
    <submittedName>
        <fullName evidence="3">Zgc:153293</fullName>
    </submittedName>
</protein>
<dbReference type="InterPro" id="IPR025259">
    <property type="entry name" value="CCDC34/181"/>
</dbReference>
<dbReference type="Proteomes" id="UP000265180">
    <property type="component" value="Chromosome 6"/>
</dbReference>
<evidence type="ECO:0000259" key="2">
    <source>
        <dbReference type="Pfam" id="PF13904"/>
    </source>
</evidence>
<dbReference type="Pfam" id="PF13904">
    <property type="entry name" value="CCDC34"/>
    <property type="match status" value="1"/>
</dbReference>
<feature type="region of interest" description="Disordered" evidence="1">
    <location>
        <begin position="136"/>
        <end position="160"/>
    </location>
</feature>
<feature type="compositionally biased region" description="Polar residues" evidence="1">
    <location>
        <begin position="10"/>
        <end position="29"/>
    </location>
</feature>
<feature type="domain" description="Coiled-coil" evidence="2">
    <location>
        <begin position="118"/>
        <end position="292"/>
    </location>
</feature>
<feature type="region of interest" description="Disordered" evidence="1">
    <location>
        <begin position="219"/>
        <end position="335"/>
    </location>
</feature>
<reference key="1">
    <citation type="journal article" date="2007" name="Nature">
        <title>The medaka draft genome and insights into vertebrate genome evolution.</title>
        <authorList>
            <person name="Kasahara M."/>
            <person name="Naruse K."/>
            <person name="Sasaki S."/>
            <person name="Nakatani Y."/>
            <person name="Qu W."/>
            <person name="Ahsan B."/>
            <person name="Yamada T."/>
            <person name="Nagayasu Y."/>
            <person name="Doi K."/>
            <person name="Kasai Y."/>
            <person name="Jindo T."/>
            <person name="Kobayashi D."/>
            <person name="Shimada A."/>
            <person name="Toyoda A."/>
            <person name="Kuroki Y."/>
            <person name="Fujiyama A."/>
            <person name="Sasaki T."/>
            <person name="Shimizu A."/>
            <person name="Asakawa S."/>
            <person name="Shimizu N."/>
            <person name="Hashimoto S."/>
            <person name="Yang J."/>
            <person name="Lee Y."/>
            <person name="Matsushima K."/>
            <person name="Sugano S."/>
            <person name="Sakaizumi M."/>
            <person name="Narita T."/>
            <person name="Ohishi K."/>
            <person name="Haga S."/>
            <person name="Ohta F."/>
            <person name="Nomoto H."/>
            <person name="Nogata K."/>
            <person name="Morishita T."/>
            <person name="Endo T."/>
            <person name="Shin-I T."/>
            <person name="Takeda H."/>
            <person name="Morishita S."/>
            <person name="Kohara Y."/>
        </authorList>
    </citation>
    <scope>NUCLEOTIDE SEQUENCE [LARGE SCALE GENOMIC DNA]</scope>
    <source>
        <strain>Hd-rR</strain>
    </source>
</reference>
<evidence type="ECO:0000313" key="4">
    <source>
        <dbReference type="Proteomes" id="UP000265180"/>
    </source>
</evidence>
<dbReference type="PANTHER" id="PTHR23247">
    <property type="entry name" value="NY-REN-41 ANTIGEN L15 -RELATED"/>
    <property type="match status" value="1"/>
</dbReference>
<reference evidence="3 4" key="2">
    <citation type="submission" date="2017-04" db="EMBL/GenBank/DDBJ databases">
        <title>CpG methylation of centromeres and impact of large insertions on vertebrate speciation.</title>
        <authorList>
            <person name="Ichikawa K."/>
            <person name="Yoshimura J."/>
            <person name="Morishita S."/>
        </authorList>
    </citation>
    <scope>NUCLEOTIDE SEQUENCE</scope>
    <source>
        <strain evidence="3 4">HNI</strain>
    </source>
</reference>
<reference evidence="3" key="4">
    <citation type="submission" date="2025-09" db="UniProtKB">
        <authorList>
            <consortium name="Ensembl"/>
        </authorList>
    </citation>
    <scope>IDENTIFICATION</scope>
    <source>
        <strain evidence="3">HNI</strain>
    </source>
</reference>
<sequence length="335" mass="38394">MPNCPVSVSGGFSSTPVKSNRTTELTAAESTGDEDTFSLLSPIYHDSFDSDGEELNSSPIRLQGPGSPDSSSRCELPKSSLEPSAAQPSAAQPSAAQPSAAQPYAAQPYAAQPSAASLSAWETWVFSKAKEERLKLEKKAEEDRILKEKEEQQEKERERKRMVMEEKIQEWLKVKRKHKMQEQLVKHRAEEEKMQKEMEKQREVEQKAQQRYNVWLQKKNQEKLQKEKKEKEIAALKGEQEEERRRRAEEKFKEWLAKANEKSRASPESPRHQTSPYDRLIPAPSFYNPIPWKPIHAPPENPQKKTPVQRNAHQGHRGALRQSNAGSTPRLLQRR</sequence>
<feature type="region of interest" description="Disordered" evidence="1">
    <location>
        <begin position="182"/>
        <end position="205"/>
    </location>
</feature>
<evidence type="ECO:0000256" key="1">
    <source>
        <dbReference type="SAM" id="MobiDB-lite"/>
    </source>
</evidence>
<reference evidence="3" key="3">
    <citation type="submission" date="2025-08" db="UniProtKB">
        <authorList>
            <consortium name="Ensembl"/>
        </authorList>
    </citation>
    <scope>IDENTIFICATION</scope>
    <source>
        <strain evidence="3">HNI</strain>
    </source>
</reference>